<protein>
    <submittedName>
        <fullName evidence="2">Uncharacterized protein</fullName>
    </submittedName>
</protein>
<evidence type="ECO:0000313" key="2">
    <source>
        <dbReference type="EMBL" id="KAL3642344.1"/>
    </source>
</evidence>
<feature type="transmembrane region" description="Helical" evidence="1">
    <location>
        <begin position="236"/>
        <end position="260"/>
    </location>
</feature>
<feature type="transmembrane region" description="Helical" evidence="1">
    <location>
        <begin position="20"/>
        <end position="40"/>
    </location>
</feature>
<reference evidence="3" key="1">
    <citation type="journal article" date="2024" name="IScience">
        <title>Strigolactones Initiate the Formation of Haustorium-like Structures in Castilleja.</title>
        <authorList>
            <person name="Buerger M."/>
            <person name="Peterson D."/>
            <person name="Chory J."/>
        </authorList>
    </citation>
    <scope>NUCLEOTIDE SEQUENCE [LARGE SCALE GENOMIC DNA]</scope>
</reference>
<dbReference type="Proteomes" id="UP001632038">
    <property type="component" value="Unassembled WGS sequence"/>
</dbReference>
<comment type="caution">
    <text evidence="2">The sequence shown here is derived from an EMBL/GenBank/DDBJ whole genome shotgun (WGS) entry which is preliminary data.</text>
</comment>
<dbReference type="PANTHER" id="PTHR35307">
    <property type="entry name" value="PROTEIN, PUTATIVE-RELATED"/>
    <property type="match status" value="1"/>
</dbReference>
<keyword evidence="1" id="KW-1133">Transmembrane helix</keyword>
<evidence type="ECO:0000256" key="1">
    <source>
        <dbReference type="SAM" id="Phobius"/>
    </source>
</evidence>
<feature type="transmembrane region" description="Helical" evidence="1">
    <location>
        <begin position="118"/>
        <end position="138"/>
    </location>
</feature>
<keyword evidence="1" id="KW-0472">Membrane</keyword>
<feature type="transmembrane region" description="Helical" evidence="1">
    <location>
        <begin position="280"/>
        <end position="301"/>
    </location>
</feature>
<proteinExistence type="predicted"/>
<organism evidence="2 3">
    <name type="scientific">Castilleja foliolosa</name>
    <dbReference type="NCBI Taxonomy" id="1961234"/>
    <lineage>
        <taxon>Eukaryota</taxon>
        <taxon>Viridiplantae</taxon>
        <taxon>Streptophyta</taxon>
        <taxon>Embryophyta</taxon>
        <taxon>Tracheophyta</taxon>
        <taxon>Spermatophyta</taxon>
        <taxon>Magnoliopsida</taxon>
        <taxon>eudicotyledons</taxon>
        <taxon>Gunneridae</taxon>
        <taxon>Pentapetalae</taxon>
        <taxon>asterids</taxon>
        <taxon>lamiids</taxon>
        <taxon>Lamiales</taxon>
        <taxon>Orobanchaceae</taxon>
        <taxon>Pedicularideae</taxon>
        <taxon>Castillejinae</taxon>
        <taxon>Castilleja</taxon>
    </lineage>
</organism>
<name>A0ABD3DKI3_9LAMI</name>
<gene>
    <name evidence="2" type="ORF">CASFOL_013159</name>
</gene>
<sequence>MPWNQPGGNTAAVQRQLEAPMPWIGVYVSFASSICALLMSIDTFRGFKTKRYWFPSKYFSLDATSLALLAVAMKLPVDLTTRMYAITDRLAKVSSLVLLSTAMSNFLTSLGSMSDKDVLMNVTALAILVITVTANVSIQVVQMHSFLKGRLVFVEEILAVGSILLLLFMFVSSALMIPSTKRYLEKKYREMHILALNEEERVNSSRGRVIVITTDKLRVLVKKYWIMAETSNPQFVIARSVTCTTSGIVSLVIAVVLLVAEVRMAMEFNLLHHYVSSYGWSTRLILVAQTIGVIVGTIAPASRWFVAINFRSSNEDSEIIGNAFRVEGYWTQRMVEWRQSSLSFKIRHRTSRKAVHDVRGLILKVCIFVQYIIVLASKLVLWLTRQEKRVSHEISETSVNINPEIDIRRYVMLLEGEVELPSETLKNICEEVDKVIRKGKKQKPENLLTLLYKSSDGFIGVADFDSCRVPSLHCGDQLPYCWALPVVTLTSIALALPNVDKKKSSDLLRSVTEGLGFVKLIDETLDKKGSLGNIITAADVVWVGVELYHMWQDKDLHQTSLKGKNGDEILNELGNKAENTVLEFVSDSRDDLMKNPINWPPNVVAANSMYRMSRTILLSHGREYDESDEDLFAILSNMIADILAACLTNLSNVITMKCHRNSIEEREESVRQAALLLGQTEEILAFLQQRELPFLATDKVDNIEKWRSSSSRMGI</sequence>
<feature type="transmembrane region" description="Helical" evidence="1">
    <location>
        <begin position="361"/>
        <end position="383"/>
    </location>
</feature>
<evidence type="ECO:0000313" key="3">
    <source>
        <dbReference type="Proteomes" id="UP001632038"/>
    </source>
</evidence>
<accession>A0ABD3DKI3</accession>
<keyword evidence="1" id="KW-0812">Transmembrane</keyword>
<dbReference type="AlphaFoldDB" id="A0ABD3DKI3"/>
<dbReference type="PANTHER" id="PTHR35307:SF3">
    <property type="entry name" value="DUF4220 DOMAIN-CONTAINING PROTEIN"/>
    <property type="match status" value="1"/>
</dbReference>
<dbReference type="EMBL" id="JAVIJP010000016">
    <property type="protein sequence ID" value="KAL3642344.1"/>
    <property type="molecule type" value="Genomic_DNA"/>
</dbReference>
<keyword evidence="3" id="KW-1185">Reference proteome</keyword>
<feature type="transmembrane region" description="Helical" evidence="1">
    <location>
        <begin position="158"/>
        <end position="177"/>
    </location>
</feature>